<sequence>MKLAKGNMVWSKEIDASAVWIKVVGMLQQNWAIIHETRESVTEILFFDDASRIFDKVICRDTTTAINDLKRNRFSEQLTG</sequence>
<gene>
    <name evidence="1" type="ORF">FHS75_003570</name>
</gene>
<comment type="caution">
    <text evidence="1">The sequence shown here is derived from an EMBL/GenBank/DDBJ whole genome shotgun (WGS) entry which is preliminary data.</text>
</comment>
<reference evidence="1 2" key="1">
    <citation type="submission" date="2020-07" db="EMBL/GenBank/DDBJ databases">
        <title>Genomic Encyclopedia of Type Strains, Phase IV (KMG-IV): sequencing the most valuable type-strain genomes for metagenomic binning, comparative biology and taxonomic classification.</title>
        <authorList>
            <person name="Goeker M."/>
        </authorList>
    </citation>
    <scope>NUCLEOTIDE SEQUENCE [LARGE SCALE GENOMIC DNA]</scope>
    <source>
        <strain evidence="1 2">DSM 29043</strain>
    </source>
</reference>
<proteinExistence type="predicted"/>
<accession>A0A7Y9XYZ2</accession>
<protein>
    <submittedName>
        <fullName evidence="1">Uncharacterized protein</fullName>
    </submittedName>
</protein>
<evidence type="ECO:0000313" key="1">
    <source>
        <dbReference type="EMBL" id="NYH97209.1"/>
    </source>
</evidence>
<dbReference type="Proteomes" id="UP000522081">
    <property type="component" value="Unassembled WGS sequence"/>
</dbReference>
<keyword evidence="2" id="KW-1185">Reference proteome</keyword>
<dbReference type="AlphaFoldDB" id="A0A7Y9XYZ2"/>
<name>A0A7Y9XYZ2_9SPHN</name>
<dbReference type="EMBL" id="JACBZF010000018">
    <property type="protein sequence ID" value="NYH97209.1"/>
    <property type="molecule type" value="Genomic_DNA"/>
</dbReference>
<organism evidence="1 2">
    <name type="scientific">Novosphingobium marinum</name>
    <dbReference type="NCBI Taxonomy" id="1514948"/>
    <lineage>
        <taxon>Bacteria</taxon>
        <taxon>Pseudomonadati</taxon>
        <taxon>Pseudomonadota</taxon>
        <taxon>Alphaproteobacteria</taxon>
        <taxon>Sphingomonadales</taxon>
        <taxon>Sphingomonadaceae</taxon>
        <taxon>Novosphingobium</taxon>
    </lineage>
</organism>
<evidence type="ECO:0000313" key="2">
    <source>
        <dbReference type="Proteomes" id="UP000522081"/>
    </source>
</evidence>